<accession>A0A250XPL9</accession>
<dbReference type="Proteomes" id="UP000232323">
    <property type="component" value="Unassembled WGS sequence"/>
</dbReference>
<feature type="compositionally biased region" description="Polar residues" evidence="1">
    <location>
        <begin position="579"/>
        <end position="600"/>
    </location>
</feature>
<evidence type="ECO:0000256" key="2">
    <source>
        <dbReference type="SAM" id="SignalP"/>
    </source>
</evidence>
<feature type="signal peptide" evidence="2">
    <location>
        <begin position="1"/>
        <end position="24"/>
    </location>
</feature>
<feature type="region of interest" description="Disordered" evidence="1">
    <location>
        <begin position="578"/>
        <end position="623"/>
    </location>
</feature>
<dbReference type="OrthoDB" id="535128at2759"/>
<feature type="compositionally biased region" description="Low complexity" evidence="1">
    <location>
        <begin position="606"/>
        <end position="619"/>
    </location>
</feature>
<name>A0A250XPL9_9CHLO</name>
<evidence type="ECO:0000256" key="1">
    <source>
        <dbReference type="SAM" id="MobiDB-lite"/>
    </source>
</evidence>
<feature type="chain" id="PRO_5013259112" evidence="2">
    <location>
        <begin position="25"/>
        <end position="822"/>
    </location>
</feature>
<dbReference type="STRING" id="1157962.A0A250XPL9"/>
<feature type="region of interest" description="Disordered" evidence="1">
    <location>
        <begin position="390"/>
        <end position="411"/>
    </location>
</feature>
<keyword evidence="2" id="KW-0732">Signal</keyword>
<keyword evidence="4" id="KW-1185">Reference proteome</keyword>
<feature type="compositionally biased region" description="Polar residues" evidence="1">
    <location>
        <begin position="390"/>
        <end position="405"/>
    </location>
</feature>
<comment type="caution">
    <text evidence="3">The sequence shown here is derived from an EMBL/GenBank/DDBJ whole genome shotgun (WGS) entry which is preliminary data.</text>
</comment>
<proteinExistence type="predicted"/>
<evidence type="ECO:0000313" key="3">
    <source>
        <dbReference type="EMBL" id="GAX85015.1"/>
    </source>
</evidence>
<protein>
    <submittedName>
        <fullName evidence="3">Uncharacterized protein</fullName>
    </submittedName>
</protein>
<feature type="region of interest" description="Disordered" evidence="1">
    <location>
        <begin position="449"/>
        <end position="474"/>
    </location>
</feature>
<feature type="compositionally biased region" description="Low complexity" evidence="1">
    <location>
        <begin position="450"/>
        <end position="465"/>
    </location>
</feature>
<gene>
    <name evidence="3" type="ORF">CEUSTIGMA_g12436.t1</name>
</gene>
<organism evidence="3 4">
    <name type="scientific">Chlamydomonas eustigma</name>
    <dbReference type="NCBI Taxonomy" id="1157962"/>
    <lineage>
        <taxon>Eukaryota</taxon>
        <taxon>Viridiplantae</taxon>
        <taxon>Chlorophyta</taxon>
        <taxon>core chlorophytes</taxon>
        <taxon>Chlorophyceae</taxon>
        <taxon>CS clade</taxon>
        <taxon>Chlamydomonadales</taxon>
        <taxon>Chlamydomonadaceae</taxon>
        <taxon>Chlamydomonas</taxon>
    </lineage>
</organism>
<evidence type="ECO:0000313" key="4">
    <source>
        <dbReference type="Proteomes" id="UP000232323"/>
    </source>
</evidence>
<reference evidence="3 4" key="1">
    <citation type="submission" date="2017-08" db="EMBL/GenBank/DDBJ databases">
        <title>Acidophilic green algal genome provides insights into adaptation to an acidic environment.</title>
        <authorList>
            <person name="Hirooka S."/>
            <person name="Hirose Y."/>
            <person name="Kanesaki Y."/>
            <person name="Higuchi S."/>
            <person name="Fujiwara T."/>
            <person name="Onuma R."/>
            <person name="Era A."/>
            <person name="Ohbayashi R."/>
            <person name="Uzuka A."/>
            <person name="Nozaki H."/>
            <person name="Yoshikawa H."/>
            <person name="Miyagishima S.Y."/>
        </authorList>
    </citation>
    <scope>NUCLEOTIDE SEQUENCE [LARGE SCALE GENOMIC DNA]</scope>
    <source>
        <strain evidence="3 4">NIES-2499</strain>
    </source>
</reference>
<dbReference type="EMBL" id="BEGY01000145">
    <property type="protein sequence ID" value="GAX85015.1"/>
    <property type="molecule type" value="Genomic_DNA"/>
</dbReference>
<dbReference type="AlphaFoldDB" id="A0A250XPL9"/>
<sequence length="822" mass="88594">MGLSNNSWLMYVLFHLHSLFEVENSTHTTPPAVNMYGYARQEGDVVQPCTQNLEPMDYQGVPNLYWRSIPMEDLRLSKDYPHFVGLPPPEGIQLCCPWTFRLLRQDSEQWSRLHAGVLSTGSMADLLGFKEVAAASLLRTATKGMTGHGHFLHACEKLLQLPDKHLWSCGGELDFDAMGRPSLPQTQYEAVSHLCSVAGHERCVRSHVQRYHAQYKNGQARHINRVSHALRQPWALLRQKRCAAVAQGGAGSVRMAWGSVQEGAALSALMRLFPESTVHEVGFMAIPPQAAFTASTPAAVAVAGRPPLLMGASPDGIICHRVAGMPRNQAATLAAGAGAIISGTQGLWHTRDQQDHHTSEFCPPLENMVSFSRSLEVVTESCCASASFDKSSAEGCSSQTDTPDPSSLPAPVKLLARLGGSQWTEPLLSETLSGSCSCCSRGGYGDVEPSRSASPAGSSSLAANSHQQPAGSSGAGSAEIIEMLKAMLSNVSVAVESVQAESAVLSNVTKSEGKSDIKETAGIQSSACNVQLTDSRSTCTGSTAQLRVDITQPRAMDPCIHALHVFLSSSPVTLLPENSGMQQQQQIRPASTPEDTSSRFTALGHQKASSQKAAASASSLTPQTPQPCCSGHQSPEVCTICTCSRCTVLVREVVEVKNTCPFAFIPNHSTGGPQRHRHGYRRAGGGRWVISDRGPRDQVSPLWIPQLQLHMLASGCLSALLVSHSATKGTCVYRVYRDESYLTSMLSLAKHAHAALDFRSSHQHCKLPSNLYSRSDLKRYHHALLHHTLRISRSAHLVARIASLNKPCDTTFNGNIARSAVS</sequence>